<organism evidence="1 3">
    <name type="scientific">Gluconobacter oxydans NBRC 3293</name>
    <dbReference type="NCBI Taxonomy" id="1315969"/>
    <lineage>
        <taxon>Bacteria</taxon>
        <taxon>Pseudomonadati</taxon>
        <taxon>Pseudomonadota</taxon>
        <taxon>Alphaproteobacteria</taxon>
        <taxon>Acetobacterales</taxon>
        <taxon>Acetobacteraceae</taxon>
        <taxon>Gluconobacter</taxon>
    </lineage>
</organism>
<comment type="caution">
    <text evidence="1">The sequence shown here is derived from an EMBL/GenBank/DDBJ whole genome shotgun (WGS) entry which is preliminary data.</text>
</comment>
<accession>A0A829X2U5</accession>
<sequence length="85" mass="9510">MVSSGDILMEPRDDLIPASTSDVAEVLMHALCYDGRRRTHDAAELMARLVAERLVAYLERSGFVVMRAPTSNAPDSSRHPHPHRR</sequence>
<gene>
    <name evidence="1" type="ORF">NBRC3293_2941</name>
    <name evidence="2" type="ORF">NBRC3293_3111</name>
</gene>
<dbReference type="EMBL" id="BARJ01000021">
    <property type="protein sequence ID" value="GEM18614.1"/>
    <property type="molecule type" value="Genomic_DNA"/>
</dbReference>
<dbReference type="AlphaFoldDB" id="A0A829X2U5"/>
<reference evidence="1 3" key="1">
    <citation type="submission" date="2013-04" db="EMBL/GenBank/DDBJ databases">
        <title>Gluconobacter oxydans NBRC 3293 whole genome sequence.</title>
        <authorList>
            <person name="Matsutani M."/>
            <person name="Yakushi T."/>
            <person name="Matsushita K."/>
        </authorList>
    </citation>
    <scope>NUCLEOTIDE SEQUENCE [LARGE SCALE GENOMIC DNA]</scope>
    <source>
        <strain evidence="1 3">NBRC 3293</strain>
    </source>
</reference>
<evidence type="ECO:0000313" key="1">
    <source>
        <dbReference type="EMBL" id="GEM18444.1"/>
    </source>
</evidence>
<dbReference type="EMBL" id="BARJ01000014">
    <property type="protein sequence ID" value="GEM18444.1"/>
    <property type="molecule type" value="Genomic_DNA"/>
</dbReference>
<dbReference type="Proteomes" id="UP000484858">
    <property type="component" value="Unassembled WGS sequence"/>
</dbReference>
<proteinExistence type="predicted"/>
<evidence type="ECO:0000313" key="2">
    <source>
        <dbReference type="EMBL" id="GEM18614.1"/>
    </source>
</evidence>
<name>A0A829X2U5_GLUOY</name>
<evidence type="ECO:0000313" key="3">
    <source>
        <dbReference type="Proteomes" id="UP000484858"/>
    </source>
</evidence>
<protein>
    <submittedName>
        <fullName evidence="1">Uncharacterized protein</fullName>
    </submittedName>
</protein>